<proteinExistence type="predicted"/>
<reference evidence="1" key="1">
    <citation type="submission" date="2025-08" db="UniProtKB">
        <authorList>
            <consortium name="Ensembl"/>
        </authorList>
    </citation>
    <scope>IDENTIFICATION</scope>
</reference>
<dbReference type="Proteomes" id="UP000694545">
    <property type="component" value="Unplaced"/>
</dbReference>
<sequence length="88" mass="9916">MAYIQNPRGEGSLASPKKFKNQDFVRLRDHCLNHGLLFEDYTFPADHSSIGPGLLSDAQLLQIQWFRPTVSSSQVCNGLWAWLIIGRG</sequence>
<dbReference type="OMA" id="HWWPVAT"/>
<evidence type="ECO:0000313" key="1">
    <source>
        <dbReference type="Ensembl" id="ENSVKKP00000027685.1"/>
    </source>
</evidence>
<reference evidence="1" key="2">
    <citation type="submission" date="2025-09" db="UniProtKB">
        <authorList>
            <consortium name="Ensembl"/>
        </authorList>
    </citation>
    <scope>IDENTIFICATION</scope>
</reference>
<dbReference type="InterPro" id="IPR038765">
    <property type="entry name" value="Papain-like_cys_pep_sf"/>
</dbReference>
<protein>
    <submittedName>
        <fullName evidence="1">Uncharacterized protein</fullName>
    </submittedName>
</protein>
<accession>A0A8D2LX19</accession>
<keyword evidence="2" id="KW-1185">Reference proteome</keyword>
<dbReference type="Ensembl" id="ENSVKKT00000028353.1">
    <property type="protein sequence ID" value="ENSVKKP00000027685.1"/>
    <property type="gene ID" value="ENSVKKG00000017979.1"/>
</dbReference>
<organism evidence="1 2">
    <name type="scientific">Varanus komodoensis</name>
    <name type="common">Komodo dragon</name>
    <dbReference type="NCBI Taxonomy" id="61221"/>
    <lineage>
        <taxon>Eukaryota</taxon>
        <taxon>Metazoa</taxon>
        <taxon>Chordata</taxon>
        <taxon>Craniata</taxon>
        <taxon>Vertebrata</taxon>
        <taxon>Euteleostomi</taxon>
        <taxon>Lepidosauria</taxon>
        <taxon>Squamata</taxon>
        <taxon>Bifurcata</taxon>
        <taxon>Unidentata</taxon>
        <taxon>Episquamata</taxon>
        <taxon>Toxicofera</taxon>
        <taxon>Anguimorpha</taxon>
        <taxon>Paleoanguimorpha</taxon>
        <taxon>Varanoidea</taxon>
        <taxon>Varanidae</taxon>
        <taxon>Varanus</taxon>
    </lineage>
</organism>
<dbReference type="SUPFAM" id="SSF54001">
    <property type="entry name" value="Cysteine proteinases"/>
    <property type="match status" value="1"/>
</dbReference>
<dbReference type="AlphaFoldDB" id="A0A8D2LX19"/>
<name>A0A8D2LX19_VARKO</name>
<evidence type="ECO:0000313" key="2">
    <source>
        <dbReference type="Proteomes" id="UP000694545"/>
    </source>
</evidence>